<evidence type="ECO:0000256" key="2">
    <source>
        <dbReference type="ARBA" id="ARBA00022692"/>
    </source>
</evidence>
<evidence type="ECO:0000313" key="8">
    <source>
        <dbReference type="Proteomes" id="UP001439008"/>
    </source>
</evidence>
<feature type="transmembrane region" description="Helical" evidence="5">
    <location>
        <begin position="117"/>
        <end position="140"/>
    </location>
</feature>
<dbReference type="Pfam" id="PF03124">
    <property type="entry name" value="EXS"/>
    <property type="match status" value="1"/>
</dbReference>
<feature type="transmembrane region" description="Helical" evidence="5">
    <location>
        <begin position="146"/>
        <end position="168"/>
    </location>
</feature>
<keyword evidence="4 5" id="KW-0472">Membrane</keyword>
<dbReference type="EMBL" id="JBDODL010001320">
    <property type="protein sequence ID" value="MES1921406.1"/>
    <property type="molecule type" value="Genomic_DNA"/>
</dbReference>
<feature type="transmembrane region" description="Helical" evidence="5">
    <location>
        <begin position="32"/>
        <end position="52"/>
    </location>
</feature>
<accession>A0ABV2AP04</accession>
<comment type="caution">
    <text evidence="7">The sequence shown here is derived from an EMBL/GenBank/DDBJ whole genome shotgun (WGS) entry which is preliminary data.</text>
</comment>
<protein>
    <recommendedName>
        <fullName evidence="6">EXS domain-containing protein</fullName>
    </recommendedName>
</protein>
<evidence type="ECO:0000256" key="1">
    <source>
        <dbReference type="ARBA" id="ARBA00004141"/>
    </source>
</evidence>
<evidence type="ECO:0000256" key="5">
    <source>
        <dbReference type="SAM" id="Phobius"/>
    </source>
</evidence>
<dbReference type="PANTHER" id="PTHR10783:SF103">
    <property type="entry name" value="SOLUTE CARRIER FAMILY 53 MEMBER 1"/>
    <property type="match status" value="1"/>
</dbReference>
<evidence type="ECO:0000259" key="6">
    <source>
        <dbReference type="PROSITE" id="PS51380"/>
    </source>
</evidence>
<name>A0ABV2AP04_9EUKA</name>
<feature type="non-terminal residue" evidence="7">
    <location>
        <position position="1"/>
    </location>
</feature>
<keyword evidence="2 5" id="KW-0812">Transmembrane</keyword>
<keyword evidence="3 5" id="KW-1133">Transmembrane helix</keyword>
<dbReference type="InterPro" id="IPR004342">
    <property type="entry name" value="EXS_C"/>
</dbReference>
<feature type="non-terminal residue" evidence="7">
    <location>
        <position position="410"/>
    </location>
</feature>
<feature type="transmembrane region" description="Helical" evidence="5">
    <location>
        <begin position="72"/>
        <end position="88"/>
    </location>
</feature>
<comment type="subcellular location">
    <subcellularLocation>
        <location evidence="1">Membrane</location>
        <topology evidence="1">Multi-pass membrane protein</topology>
    </subcellularLocation>
</comment>
<reference evidence="7 8" key="1">
    <citation type="journal article" date="2024" name="BMC Biol.">
        <title>Comparative genomics of Ascetosporea gives new insight into the evolutionary basis for animal parasitism in Rhizaria.</title>
        <authorList>
            <person name="Hiltunen Thoren M."/>
            <person name="Onut-Brannstrom I."/>
            <person name="Alfjorden A."/>
            <person name="Peckova H."/>
            <person name="Swords F."/>
            <person name="Hooper C."/>
            <person name="Holzer A.S."/>
            <person name="Bass D."/>
            <person name="Burki F."/>
        </authorList>
    </citation>
    <scope>NUCLEOTIDE SEQUENCE [LARGE SCALE GENOMIC DNA]</scope>
    <source>
        <strain evidence="7">20-A016</strain>
    </source>
</reference>
<dbReference type="PROSITE" id="PS51380">
    <property type="entry name" value="EXS"/>
    <property type="match status" value="1"/>
</dbReference>
<evidence type="ECO:0000256" key="4">
    <source>
        <dbReference type="ARBA" id="ARBA00023136"/>
    </source>
</evidence>
<evidence type="ECO:0000313" key="7">
    <source>
        <dbReference type="EMBL" id="MES1921406.1"/>
    </source>
</evidence>
<gene>
    <name evidence="7" type="ORF">MHBO_002937</name>
</gene>
<sequence length="410" mass="48309">NIYICFYANGDRKRGKQQISTKKRKVSNQLNLANGLILGFVVSLLILLFFQLTRKVSADMTAKEIYEANLPVYRFFGLVSVHIFFWGIDKIVLERYQVNYHFVMQVAPKNRLLSQQIILTGVSIAFSSLFLLNGVVIIGLTFGTKFIFQNIFALVYFIALVFCLFNPFKFLYHNARFYLIKVFQSVFSLPFHNIKFIDFFIMDQFISYQRILMDFNYSICYFFSGDFATSKYDSQICNQIGKNNWISYLLSYVPFFVRAAQCIKRYFESNLPFPHLANAGKYISVIFYAVSGVVRKIYPNNGSRLANIIFGIYSSIYTTTWDLIVDWSLFRYPSKNCLLRDKIIFPIYFYYFSILTNLFLRALQLVPVFKGETFYNNFYMTFLLAFCEILRRCQWNIYRIENEHLNNVGM</sequence>
<feature type="domain" description="EXS" evidence="6">
    <location>
        <begin position="238"/>
        <end position="410"/>
    </location>
</feature>
<evidence type="ECO:0000256" key="3">
    <source>
        <dbReference type="ARBA" id="ARBA00022989"/>
    </source>
</evidence>
<dbReference type="PANTHER" id="PTHR10783">
    <property type="entry name" value="XENOTROPIC AND POLYTROPIC RETROVIRUS RECEPTOR 1-RELATED"/>
    <property type="match status" value="1"/>
</dbReference>
<proteinExistence type="predicted"/>
<organism evidence="7 8">
    <name type="scientific">Bonamia ostreae</name>
    <dbReference type="NCBI Taxonomy" id="126728"/>
    <lineage>
        <taxon>Eukaryota</taxon>
        <taxon>Sar</taxon>
        <taxon>Rhizaria</taxon>
        <taxon>Endomyxa</taxon>
        <taxon>Ascetosporea</taxon>
        <taxon>Haplosporida</taxon>
        <taxon>Bonamia</taxon>
    </lineage>
</organism>
<keyword evidence="8" id="KW-1185">Reference proteome</keyword>
<dbReference type="Proteomes" id="UP001439008">
    <property type="component" value="Unassembled WGS sequence"/>
</dbReference>
<feature type="transmembrane region" description="Helical" evidence="5">
    <location>
        <begin position="343"/>
        <end position="362"/>
    </location>
</feature>